<evidence type="ECO:0000256" key="4">
    <source>
        <dbReference type="ARBA" id="ARBA00012851"/>
    </source>
</evidence>
<organism evidence="14 15">
    <name type="scientific">Morchella conica CCBAS932</name>
    <dbReference type="NCBI Taxonomy" id="1392247"/>
    <lineage>
        <taxon>Eukaryota</taxon>
        <taxon>Fungi</taxon>
        <taxon>Dikarya</taxon>
        <taxon>Ascomycota</taxon>
        <taxon>Pezizomycotina</taxon>
        <taxon>Pezizomycetes</taxon>
        <taxon>Pezizales</taxon>
        <taxon>Morchellaceae</taxon>
        <taxon>Morchella</taxon>
    </lineage>
</organism>
<dbReference type="InterPro" id="IPR002734">
    <property type="entry name" value="RibDG_C"/>
</dbReference>
<evidence type="ECO:0000256" key="12">
    <source>
        <dbReference type="ARBA" id="ARBA00049020"/>
    </source>
</evidence>
<evidence type="ECO:0000256" key="9">
    <source>
        <dbReference type="ARBA" id="ARBA00030073"/>
    </source>
</evidence>
<comment type="pathway">
    <text evidence="2">Cofactor biosynthesis; riboflavin biosynthesis.</text>
</comment>
<evidence type="ECO:0000256" key="1">
    <source>
        <dbReference type="ARBA" id="ARBA00003555"/>
    </source>
</evidence>
<dbReference type="InterPro" id="IPR050765">
    <property type="entry name" value="Riboflavin_Biosynth_HTPR"/>
</dbReference>
<dbReference type="Pfam" id="PF01872">
    <property type="entry name" value="RibD_C"/>
    <property type="match status" value="1"/>
</dbReference>
<dbReference type="Gene3D" id="3.40.430.10">
    <property type="entry name" value="Dihydrofolate Reductase, subunit A"/>
    <property type="match status" value="1"/>
</dbReference>
<feature type="non-terminal residue" evidence="14">
    <location>
        <position position="246"/>
    </location>
</feature>
<dbReference type="PANTHER" id="PTHR38011">
    <property type="entry name" value="DIHYDROFOLATE REDUCTASE FAMILY PROTEIN (AFU_ORTHOLOGUE AFUA_8G06820)"/>
    <property type="match status" value="1"/>
</dbReference>
<evidence type="ECO:0000256" key="6">
    <source>
        <dbReference type="ARBA" id="ARBA00022619"/>
    </source>
</evidence>
<dbReference type="OrthoDB" id="5432at2759"/>
<reference evidence="14 15" key="1">
    <citation type="journal article" date="2018" name="Nat. Ecol. Evol.">
        <title>Pezizomycetes genomes reveal the molecular basis of ectomycorrhizal truffle lifestyle.</title>
        <authorList>
            <person name="Murat C."/>
            <person name="Payen T."/>
            <person name="Noel B."/>
            <person name="Kuo A."/>
            <person name="Morin E."/>
            <person name="Chen J."/>
            <person name="Kohler A."/>
            <person name="Krizsan K."/>
            <person name="Balestrini R."/>
            <person name="Da Silva C."/>
            <person name="Montanini B."/>
            <person name="Hainaut M."/>
            <person name="Levati E."/>
            <person name="Barry K.W."/>
            <person name="Belfiori B."/>
            <person name="Cichocki N."/>
            <person name="Clum A."/>
            <person name="Dockter R.B."/>
            <person name="Fauchery L."/>
            <person name="Guy J."/>
            <person name="Iotti M."/>
            <person name="Le Tacon F."/>
            <person name="Lindquist E.A."/>
            <person name="Lipzen A."/>
            <person name="Malagnac F."/>
            <person name="Mello A."/>
            <person name="Molinier V."/>
            <person name="Miyauchi S."/>
            <person name="Poulain J."/>
            <person name="Riccioni C."/>
            <person name="Rubini A."/>
            <person name="Sitrit Y."/>
            <person name="Splivallo R."/>
            <person name="Traeger S."/>
            <person name="Wang M."/>
            <person name="Zifcakova L."/>
            <person name="Wipf D."/>
            <person name="Zambonelli A."/>
            <person name="Paolocci F."/>
            <person name="Nowrousian M."/>
            <person name="Ottonello S."/>
            <person name="Baldrian P."/>
            <person name="Spatafora J.W."/>
            <person name="Henrissat B."/>
            <person name="Nagy L.G."/>
            <person name="Aury J.M."/>
            <person name="Wincker P."/>
            <person name="Grigoriev I.V."/>
            <person name="Bonfante P."/>
            <person name="Martin F.M."/>
        </authorList>
    </citation>
    <scope>NUCLEOTIDE SEQUENCE [LARGE SCALE GENOMIC DNA]</scope>
    <source>
        <strain evidence="14 15">CCBAS932</strain>
    </source>
</reference>
<dbReference type="GO" id="GO:0009231">
    <property type="term" value="P:riboflavin biosynthetic process"/>
    <property type="evidence" value="ECO:0007669"/>
    <property type="project" value="UniProtKB-KW"/>
</dbReference>
<evidence type="ECO:0000256" key="5">
    <source>
        <dbReference type="ARBA" id="ARBA00015035"/>
    </source>
</evidence>
<dbReference type="InterPro" id="IPR024072">
    <property type="entry name" value="DHFR-like_dom_sf"/>
</dbReference>
<evidence type="ECO:0000256" key="7">
    <source>
        <dbReference type="ARBA" id="ARBA00022857"/>
    </source>
</evidence>
<protein>
    <recommendedName>
        <fullName evidence="5">2,5-diamino-6-ribosylamino-4(3H)-pyrimidinone 5'-phosphate reductase</fullName>
        <ecNumber evidence="4">1.1.1.302</ecNumber>
    </recommendedName>
    <alternativeName>
        <fullName evidence="10">2,5-diamino-6-(5-phospho-D-ribosylamino)pyrimidin-4(3H)-one reductase</fullName>
    </alternativeName>
    <alternativeName>
        <fullName evidence="9">2,5-diamino-6-ribitylamino-4(3H)-pyrimidinone 5'-phosphate synthase</fullName>
    </alternativeName>
</protein>
<evidence type="ECO:0000313" key="15">
    <source>
        <dbReference type="Proteomes" id="UP000277580"/>
    </source>
</evidence>
<dbReference type="EC" id="1.1.1.302" evidence="4"/>
<accession>A0A3N4KF28</accession>
<dbReference type="AlphaFoldDB" id="A0A3N4KF28"/>
<keyword evidence="7" id="KW-0521">NADP</keyword>
<proteinExistence type="inferred from homology"/>
<keyword evidence="8" id="KW-0560">Oxidoreductase</keyword>
<dbReference type="EMBL" id="ML119155">
    <property type="protein sequence ID" value="RPB09133.1"/>
    <property type="molecule type" value="Genomic_DNA"/>
</dbReference>
<comment type="catalytic activity">
    <reaction evidence="11">
        <text>2,5-diamino-6-(1-D-ribitylamino)pyrimidin-4(3H)-one 5'-phosphate + NAD(+) = 2,5-diamino-6-(1-D-ribosylamino)pyrimidin-4(3H)-one 5'-phosphate + NADH + H(+)</text>
        <dbReference type="Rhea" id="RHEA:27274"/>
        <dbReference type="ChEBI" id="CHEBI:15378"/>
        <dbReference type="ChEBI" id="CHEBI:57540"/>
        <dbReference type="ChEBI" id="CHEBI:57945"/>
        <dbReference type="ChEBI" id="CHEBI:58890"/>
        <dbReference type="ChEBI" id="CHEBI:59545"/>
        <dbReference type="EC" id="1.1.1.302"/>
    </reaction>
</comment>
<name>A0A3N4KF28_9PEZI</name>
<evidence type="ECO:0000259" key="13">
    <source>
        <dbReference type="Pfam" id="PF01872"/>
    </source>
</evidence>
<keyword evidence="15" id="KW-1185">Reference proteome</keyword>
<dbReference type="STRING" id="1392247.A0A3N4KF28"/>
<dbReference type="Proteomes" id="UP000277580">
    <property type="component" value="Unassembled WGS sequence"/>
</dbReference>
<dbReference type="InParanoid" id="A0A3N4KF28"/>
<evidence type="ECO:0000256" key="11">
    <source>
        <dbReference type="ARBA" id="ARBA00047550"/>
    </source>
</evidence>
<dbReference type="SUPFAM" id="SSF53597">
    <property type="entry name" value="Dihydrofolate reductase-like"/>
    <property type="match status" value="1"/>
</dbReference>
<evidence type="ECO:0000256" key="8">
    <source>
        <dbReference type="ARBA" id="ARBA00023002"/>
    </source>
</evidence>
<comment type="similarity">
    <text evidence="3">Belongs to the HTP reductase family.</text>
</comment>
<evidence type="ECO:0000256" key="10">
    <source>
        <dbReference type="ARBA" id="ARBA00031630"/>
    </source>
</evidence>
<evidence type="ECO:0000256" key="2">
    <source>
        <dbReference type="ARBA" id="ARBA00005104"/>
    </source>
</evidence>
<comment type="catalytic activity">
    <reaction evidence="12">
        <text>2,5-diamino-6-(1-D-ribitylamino)pyrimidin-4(3H)-one 5'-phosphate + NADP(+) = 2,5-diamino-6-(1-D-ribosylamino)pyrimidin-4(3H)-one 5'-phosphate + NADPH + H(+)</text>
        <dbReference type="Rhea" id="RHEA:27278"/>
        <dbReference type="ChEBI" id="CHEBI:15378"/>
        <dbReference type="ChEBI" id="CHEBI:57783"/>
        <dbReference type="ChEBI" id="CHEBI:58349"/>
        <dbReference type="ChEBI" id="CHEBI:58890"/>
        <dbReference type="ChEBI" id="CHEBI:59545"/>
        <dbReference type="EC" id="1.1.1.302"/>
    </reaction>
</comment>
<sequence>LTPYLPHPTGGHYPFTTLTYATSLDSHLSLHPGTQTHLSGPLSKSLTHHLRTHHAALLIGVTTALSDDPGLNSRIPSTPLSAQPTPIILDPHFRWCPTATTRVIRTAASGAGKPPYVLVRADAPEHPDKTAVIEGVGGRVFRLPVPPAGAERWEWDVLLRYVRRECGVESVMIEGGGEVVNALLEARNQKLVDSVVVTVAPVYLGRGGVNVSPVGRTGAEGRRVAAARFKDVAWCVLGDDVVMAAR</sequence>
<feature type="non-terminal residue" evidence="14">
    <location>
        <position position="1"/>
    </location>
</feature>
<comment type="function">
    <text evidence="1">Catalyzes an early step in riboflavin biosynthesis, the NADPH-dependent reduction of the ribose side chain of 2,5-diamino-6-ribosylamino-4(3H)-pyrimidinone 5'-phosphate, yielding 2,5-diamino-6-ribitylamino-4(3H)-pyrimidinone 5'-phosphate.</text>
</comment>
<gene>
    <name evidence="14" type="ORF">P167DRAFT_463956</name>
</gene>
<dbReference type="GO" id="GO:0008703">
    <property type="term" value="F:5-amino-6-(5-phosphoribosylamino)uracil reductase activity"/>
    <property type="evidence" value="ECO:0007669"/>
    <property type="project" value="InterPro"/>
</dbReference>
<evidence type="ECO:0000313" key="14">
    <source>
        <dbReference type="EMBL" id="RPB09133.1"/>
    </source>
</evidence>
<dbReference type="FunCoup" id="A0A3N4KF28">
    <property type="interactions" value="111"/>
</dbReference>
<feature type="domain" description="Bacterial bifunctional deaminase-reductase C-terminal" evidence="13">
    <location>
        <begin position="14"/>
        <end position="242"/>
    </location>
</feature>
<evidence type="ECO:0000256" key="3">
    <source>
        <dbReference type="ARBA" id="ARBA00009723"/>
    </source>
</evidence>
<dbReference type="PANTHER" id="PTHR38011:SF7">
    <property type="entry name" value="2,5-DIAMINO-6-RIBOSYLAMINO-4(3H)-PYRIMIDINONE 5'-PHOSPHATE REDUCTASE"/>
    <property type="match status" value="1"/>
</dbReference>
<keyword evidence="6" id="KW-0686">Riboflavin biosynthesis</keyword>